<proteinExistence type="inferred from homology"/>
<feature type="chain" id="PRO_5045051239" evidence="3">
    <location>
        <begin position="22"/>
        <end position="252"/>
    </location>
</feature>
<keyword evidence="4" id="KW-0121">Carboxypeptidase</keyword>
<organism evidence="4 5">
    <name type="scientific">Rhodohalobacter sulfatireducens</name>
    <dbReference type="NCBI Taxonomy" id="2911366"/>
    <lineage>
        <taxon>Bacteria</taxon>
        <taxon>Pseudomonadati</taxon>
        <taxon>Balneolota</taxon>
        <taxon>Balneolia</taxon>
        <taxon>Balneolales</taxon>
        <taxon>Balneolaceae</taxon>
        <taxon>Rhodohalobacter</taxon>
    </lineage>
</organism>
<dbReference type="Pfam" id="PF02113">
    <property type="entry name" value="Peptidase_S13"/>
    <property type="match status" value="1"/>
</dbReference>
<keyword evidence="2" id="KW-0378">Hydrolase</keyword>
<evidence type="ECO:0000256" key="2">
    <source>
        <dbReference type="ARBA" id="ARBA00022801"/>
    </source>
</evidence>
<evidence type="ECO:0000256" key="3">
    <source>
        <dbReference type="SAM" id="SignalP"/>
    </source>
</evidence>
<keyword evidence="5" id="KW-1185">Reference proteome</keyword>
<sequence>MKNRICFIPFLAILSVSFLLSCKSTEEMVDSKQMIVKESESQLQMMVEHSDVFSSNVTGFVLYDPEADSTLYSLNGHKYFTPASNTKLFTFYAGLKALPDTLPALEYVINGDSLIFWGTGDPSFLHREYGSDKVYNFLKKSPQQLYYSDSHFDDEPLGAGWSWDDYNSYYSAEKSPFPIYGNMVEFTIESIEINRIKRVDGELLIEPELFQQNIEEETGDEQQILLRDRTGNRFEYYPKSDTTSYEYLKPFH</sequence>
<dbReference type="EMBL" id="JAKLWS010000010">
    <property type="protein sequence ID" value="MCG2588920.1"/>
    <property type="molecule type" value="Genomic_DNA"/>
</dbReference>
<reference evidence="4" key="2">
    <citation type="submission" date="2024-05" db="EMBL/GenBank/DDBJ databases">
        <title>Rhodohalobacter halophilus gen. nov., sp. nov., a moderately halophilic member of the family Balneolaceae.</title>
        <authorList>
            <person name="Xia J."/>
        </authorList>
    </citation>
    <scope>NUCLEOTIDE SEQUENCE</scope>
    <source>
        <strain evidence="4">WB101</strain>
    </source>
</reference>
<feature type="signal peptide" evidence="3">
    <location>
        <begin position="1"/>
        <end position="21"/>
    </location>
</feature>
<accession>A0ABS9KDK2</accession>
<dbReference type="SUPFAM" id="SSF56601">
    <property type="entry name" value="beta-lactamase/transpeptidase-like"/>
    <property type="match status" value="1"/>
</dbReference>
<evidence type="ECO:0000256" key="1">
    <source>
        <dbReference type="ARBA" id="ARBA00006096"/>
    </source>
</evidence>
<protein>
    <submittedName>
        <fullName evidence="4">D-alanyl-D-alanine carboxypeptidase</fullName>
    </submittedName>
</protein>
<dbReference type="InterPro" id="IPR000667">
    <property type="entry name" value="Peptidase_S13"/>
</dbReference>
<evidence type="ECO:0000313" key="5">
    <source>
        <dbReference type="Proteomes" id="UP001165366"/>
    </source>
</evidence>
<dbReference type="InterPro" id="IPR012338">
    <property type="entry name" value="Beta-lactam/transpept-like"/>
</dbReference>
<dbReference type="RefSeq" id="WP_237853982.1">
    <property type="nucleotide sequence ID" value="NZ_JAKLWS010000010.1"/>
</dbReference>
<dbReference type="PANTHER" id="PTHR30023:SF0">
    <property type="entry name" value="PENICILLIN-SENSITIVE CARBOXYPEPTIDASE A"/>
    <property type="match status" value="1"/>
</dbReference>
<keyword evidence="3" id="KW-0732">Signal</keyword>
<dbReference type="Gene3D" id="3.40.710.10">
    <property type="entry name" value="DD-peptidase/beta-lactamase superfamily"/>
    <property type="match status" value="1"/>
</dbReference>
<reference evidence="4" key="1">
    <citation type="submission" date="2022-01" db="EMBL/GenBank/DDBJ databases">
        <authorList>
            <person name="Wang Y."/>
        </authorList>
    </citation>
    <scope>NUCLEOTIDE SEQUENCE</scope>
    <source>
        <strain evidence="4">WB101</strain>
    </source>
</reference>
<comment type="caution">
    <text evidence="4">The sequence shown here is derived from an EMBL/GenBank/DDBJ whole genome shotgun (WGS) entry which is preliminary data.</text>
</comment>
<name>A0ABS9KDK2_9BACT</name>
<dbReference type="GO" id="GO:0004180">
    <property type="term" value="F:carboxypeptidase activity"/>
    <property type="evidence" value="ECO:0007669"/>
    <property type="project" value="UniProtKB-KW"/>
</dbReference>
<keyword evidence="4" id="KW-0645">Protease</keyword>
<evidence type="ECO:0000313" key="4">
    <source>
        <dbReference type="EMBL" id="MCG2588920.1"/>
    </source>
</evidence>
<dbReference type="Proteomes" id="UP001165366">
    <property type="component" value="Unassembled WGS sequence"/>
</dbReference>
<comment type="similarity">
    <text evidence="1">Belongs to the peptidase S13 family.</text>
</comment>
<dbReference type="PANTHER" id="PTHR30023">
    <property type="entry name" value="D-ALANYL-D-ALANINE CARBOXYPEPTIDASE"/>
    <property type="match status" value="1"/>
</dbReference>
<gene>
    <name evidence="4" type="ORF">L6773_10100</name>
</gene>
<dbReference type="PROSITE" id="PS51257">
    <property type="entry name" value="PROKAR_LIPOPROTEIN"/>
    <property type="match status" value="1"/>
</dbReference>